<gene>
    <name evidence="1" type="ORF">RGQ29_019798</name>
</gene>
<dbReference type="EMBL" id="JAXUIC010000005">
    <property type="protein sequence ID" value="KAK4588935.1"/>
    <property type="molecule type" value="Genomic_DNA"/>
</dbReference>
<protein>
    <submittedName>
        <fullName evidence="1">Uncharacterized protein</fullName>
    </submittedName>
</protein>
<sequence>MAACTLDYNLNMEGYRSKNPLEESMGAIVIRMRERYRLQILQTSAKWSKTFSPDFVEVFNFPPHVLASPEFRKLNILDMLESFYLDPSLCECLGPAIESFAIDASQAFGVNEFVVVADVKITKTQVVDQDKLFIWFWAIRLEKERFCGSKSWCSSNVIIQQGNQVSGFFYFWVHLIL</sequence>
<proteinExistence type="predicted"/>
<evidence type="ECO:0000313" key="2">
    <source>
        <dbReference type="Proteomes" id="UP001324115"/>
    </source>
</evidence>
<comment type="caution">
    <text evidence="1">The sequence shown here is derived from an EMBL/GenBank/DDBJ whole genome shotgun (WGS) entry which is preliminary data.</text>
</comment>
<dbReference type="AlphaFoldDB" id="A0AAN7FDJ6"/>
<name>A0AAN7FDJ6_QUERU</name>
<organism evidence="1 2">
    <name type="scientific">Quercus rubra</name>
    <name type="common">Northern red oak</name>
    <name type="synonym">Quercus borealis</name>
    <dbReference type="NCBI Taxonomy" id="3512"/>
    <lineage>
        <taxon>Eukaryota</taxon>
        <taxon>Viridiplantae</taxon>
        <taxon>Streptophyta</taxon>
        <taxon>Embryophyta</taxon>
        <taxon>Tracheophyta</taxon>
        <taxon>Spermatophyta</taxon>
        <taxon>Magnoliopsida</taxon>
        <taxon>eudicotyledons</taxon>
        <taxon>Gunneridae</taxon>
        <taxon>Pentapetalae</taxon>
        <taxon>rosids</taxon>
        <taxon>fabids</taxon>
        <taxon>Fagales</taxon>
        <taxon>Fagaceae</taxon>
        <taxon>Quercus</taxon>
    </lineage>
</organism>
<evidence type="ECO:0000313" key="1">
    <source>
        <dbReference type="EMBL" id="KAK4588935.1"/>
    </source>
</evidence>
<keyword evidence="2" id="KW-1185">Reference proteome</keyword>
<dbReference type="Proteomes" id="UP001324115">
    <property type="component" value="Unassembled WGS sequence"/>
</dbReference>
<reference evidence="1 2" key="1">
    <citation type="journal article" date="2023" name="G3 (Bethesda)">
        <title>A haplotype-resolved chromosome-scale genome for Quercus rubra L. provides insights into the genetics of adaptive traits for red oak species.</title>
        <authorList>
            <person name="Kapoor B."/>
            <person name="Jenkins J."/>
            <person name="Schmutz J."/>
            <person name="Zhebentyayeva T."/>
            <person name="Kuelheim C."/>
            <person name="Coggeshall M."/>
            <person name="Heim C."/>
            <person name="Lasky J.R."/>
            <person name="Leites L."/>
            <person name="Islam-Faridi N."/>
            <person name="Romero-Severson J."/>
            <person name="DeLeo V.L."/>
            <person name="Lucas S.M."/>
            <person name="Lazic D."/>
            <person name="Gailing O."/>
            <person name="Carlson J."/>
            <person name="Staton M."/>
        </authorList>
    </citation>
    <scope>NUCLEOTIDE SEQUENCE [LARGE SCALE GENOMIC DNA]</scope>
    <source>
        <strain evidence="1">Pseudo-F2</strain>
    </source>
</reference>
<accession>A0AAN7FDJ6</accession>